<feature type="transmembrane region" description="Helical" evidence="5">
    <location>
        <begin position="409"/>
        <end position="427"/>
    </location>
</feature>
<dbReference type="InterPro" id="IPR007016">
    <property type="entry name" value="O-antigen_ligase-rel_domated"/>
</dbReference>
<reference evidence="7 8" key="1">
    <citation type="submission" date="2014-11" db="EMBL/GenBank/DDBJ databases">
        <title>Draft genome sequence of Kirrobacter mercurialis.</title>
        <authorList>
            <person name="Coil D.A."/>
            <person name="Eisen J.A."/>
        </authorList>
    </citation>
    <scope>NUCLEOTIDE SEQUENCE [LARGE SCALE GENOMIC DNA]</scope>
    <source>
        <strain evidence="7 8">Coronado</strain>
    </source>
</reference>
<name>A0A0B2BTE4_9SPHN</name>
<dbReference type="RefSeq" id="WP_039097290.1">
    <property type="nucleotide sequence ID" value="NZ_JTDN01000002.1"/>
</dbReference>
<evidence type="ECO:0000256" key="2">
    <source>
        <dbReference type="ARBA" id="ARBA00022692"/>
    </source>
</evidence>
<evidence type="ECO:0000313" key="7">
    <source>
        <dbReference type="EMBL" id="KHL24828.1"/>
    </source>
</evidence>
<feature type="domain" description="O-antigen ligase-related" evidence="6">
    <location>
        <begin position="213"/>
        <end position="358"/>
    </location>
</feature>
<evidence type="ECO:0000256" key="3">
    <source>
        <dbReference type="ARBA" id="ARBA00022989"/>
    </source>
</evidence>
<keyword evidence="2 5" id="KW-0812">Transmembrane</keyword>
<feature type="transmembrane region" description="Helical" evidence="5">
    <location>
        <begin position="134"/>
        <end position="156"/>
    </location>
</feature>
<evidence type="ECO:0000259" key="6">
    <source>
        <dbReference type="Pfam" id="PF04932"/>
    </source>
</evidence>
<dbReference type="Pfam" id="PF04932">
    <property type="entry name" value="Wzy_C"/>
    <property type="match status" value="1"/>
</dbReference>
<protein>
    <recommendedName>
        <fullName evidence="6">O-antigen ligase-related domain-containing protein</fullName>
    </recommendedName>
</protein>
<keyword evidence="8" id="KW-1185">Reference proteome</keyword>
<feature type="transmembrane region" description="Helical" evidence="5">
    <location>
        <begin position="186"/>
        <end position="202"/>
    </location>
</feature>
<dbReference type="PANTHER" id="PTHR37422:SF17">
    <property type="entry name" value="O-ANTIGEN LIGASE"/>
    <property type="match status" value="1"/>
</dbReference>
<dbReference type="OrthoDB" id="4391260at2"/>
<evidence type="ECO:0000256" key="1">
    <source>
        <dbReference type="ARBA" id="ARBA00004141"/>
    </source>
</evidence>
<dbReference type="PANTHER" id="PTHR37422">
    <property type="entry name" value="TEICHURONIC ACID BIOSYNTHESIS PROTEIN TUAE"/>
    <property type="match status" value="1"/>
</dbReference>
<dbReference type="GO" id="GO:0016020">
    <property type="term" value="C:membrane"/>
    <property type="evidence" value="ECO:0007669"/>
    <property type="project" value="UniProtKB-SubCell"/>
</dbReference>
<evidence type="ECO:0000256" key="5">
    <source>
        <dbReference type="SAM" id="Phobius"/>
    </source>
</evidence>
<feature type="transmembrane region" description="Helical" evidence="5">
    <location>
        <begin position="229"/>
        <end position="246"/>
    </location>
</feature>
<feature type="transmembrane region" description="Helical" evidence="5">
    <location>
        <begin position="20"/>
        <end position="39"/>
    </location>
</feature>
<feature type="transmembrane region" description="Helical" evidence="5">
    <location>
        <begin position="253"/>
        <end position="273"/>
    </location>
</feature>
<feature type="transmembrane region" description="Helical" evidence="5">
    <location>
        <begin position="346"/>
        <end position="368"/>
    </location>
</feature>
<feature type="transmembrane region" description="Helical" evidence="5">
    <location>
        <begin position="380"/>
        <end position="397"/>
    </location>
</feature>
<organism evidence="7 8">
    <name type="scientific">Croceibacterium mercuriale</name>
    <dbReference type="NCBI Taxonomy" id="1572751"/>
    <lineage>
        <taxon>Bacteria</taxon>
        <taxon>Pseudomonadati</taxon>
        <taxon>Pseudomonadota</taxon>
        <taxon>Alphaproteobacteria</taxon>
        <taxon>Sphingomonadales</taxon>
        <taxon>Erythrobacteraceae</taxon>
        <taxon>Croceibacterium</taxon>
    </lineage>
</organism>
<feature type="transmembrane region" description="Helical" evidence="5">
    <location>
        <begin position="59"/>
        <end position="76"/>
    </location>
</feature>
<evidence type="ECO:0000256" key="4">
    <source>
        <dbReference type="ARBA" id="ARBA00023136"/>
    </source>
</evidence>
<feature type="transmembrane region" description="Helical" evidence="5">
    <location>
        <begin position="83"/>
        <end position="104"/>
    </location>
</feature>
<comment type="caution">
    <text evidence="7">The sequence shown here is derived from an EMBL/GenBank/DDBJ whole genome shotgun (WGS) entry which is preliminary data.</text>
</comment>
<dbReference type="Proteomes" id="UP000030988">
    <property type="component" value="Unassembled WGS sequence"/>
</dbReference>
<comment type="subcellular location">
    <subcellularLocation>
        <location evidence="1">Membrane</location>
        <topology evidence="1">Multi-pass membrane protein</topology>
    </subcellularLocation>
</comment>
<accession>A0A0B2BTE4</accession>
<keyword evidence="3 5" id="KW-1133">Transmembrane helix</keyword>
<proteinExistence type="predicted"/>
<dbReference type="STRING" id="1572751.PK98_13150"/>
<gene>
    <name evidence="7" type="ORF">PK98_13150</name>
</gene>
<dbReference type="AlphaFoldDB" id="A0A0B2BTE4"/>
<dbReference type="EMBL" id="JTDN01000002">
    <property type="protein sequence ID" value="KHL24828.1"/>
    <property type="molecule type" value="Genomic_DNA"/>
</dbReference>
<keyword evidence="4 5" id="KW-0472">Membrane</keyword>
<evidence type="ECO:0000313" key="8">
    <source>
        <dbReference type="Proteomes" id="UP000030988"/>
    </source>
</evidence>
<sequence>MQSTDLRGWRGLSLDDLRQALAVVVLGGVVFISSTRLTLLPGDYLFAGDFSGEGNVVRQLLYVLGAGLMLLTADPLRQPGRLLAMSLPMLALLVWCVASIGWSVEPGVGLRRLVLAILVIWMCFRTIDVLGPRAALAVVLYVSFGLLIANLLAVAVHPAAIHRLRGAILDDSIVGAWRGVMPEKNGAGLLTAVTIILLCFGIGRLALLLRIGLIALAAIFLLGTQSKTAIGLVGIGVITGGLYQLYSPRLRLFLLPLLAIVGAGAVLAAWVYLPPLLLELDSSLDAFTGRIQIWRVMVVYIADHPWLGAGFGSVWNVGPASPIYDYSSSPWITKLIAEGHNGYLDVIMQLGIPGAVLAVIVLFVLPIAKLLTLAPAARDLAGVCLGVLVFSVFHNLTESSILSPDHFGQVMIVIAVAATDQLCGGWWRTGRGAGWRADRPPLGRERIEAA</sequence>
<dbReference type="InterPro" id="IPR051533">
    <property type="entry name" value="WaaL-like"/>
</dbReference>